<sequence>MNMQPSAGERVWAIPELQDAIISGVSPEIWSKLSLVSKSFFEPMIRRIFKSCTQRKYEELMRRCRSNERKALYRSSIEIIILHTSNLSARPANWVKLFEHCPNLEQIIYQSKRLKRSINDDGKPEYTFDYSCHECLPWNPTEPIKAPVGLPKSFKIVRNLTISAGLDWTVQESLYPLYKSKLLERIRFYGHGPSSLNLLYLPLPTHYLVDMFSELVKERFDTPKVLSLKTFDLTLPELVNLIGNKLEVFSVEPETYATTGIAFEEFYRKVEWDQLQELFTLLIAFRRQPTSESDLQNNVEDTPFTIPIRKDVKKLKNLYQIRIELVYPPDTILSPIQLDNEKRYVRQIADIVYSLVHWSHFITKEPLSNNLVLMASYERTDMIVPHVRSAEFSHTLYQAFLERIKERGEADIRRLEGTM</sequence>
<name>A0A1B9GC09_9TREE</name>
<dbReference type="Proteomes" id="UP000092730">
    <property type="component" value="Chromosome 1"/>
</dbReference>
<keyword evidence="3" id="KW-1185">Reference proteome</keyword>
<dbReference type="GeneID" id="30204434"/>
<accession>A0A1B9GC09</accession>
<evidence type="ECO:0000313" key="3">
    <source>
        <dbReference type="Proteomes" id="UP000092730"/>
    </source>
</evidence>
<dbReference type="EMBL" id="KI894018">
    <property type="protein sequence ID" value="OCF28547.1"/>
    <property type="molecule type" value="Genomic_DNA"/>
</dbReference>
<dbReference type="VEuPathDB" id="FungiDB:I302_00035"/>
<dbReference type="EMBL" id="CP144541">
    <property type="protein sequence ID" value="WVW79383.1"/>
    <property type="molecule type" value="Genomic_DNA"/>
</dbReference>
<dbReference type="OrthoDB" id="10550680at2759"/>
<proteinExistence type="predicted"/>
<dbReference type="RefSeq" id="XP_019049617.1">
    <property type="nucleotide sequence ID" value="XM_019186739.1"/>
</dbReference>
<organism evidence="1">
    <name type="scientific">Kwoniella bestiolae CBS 10118</name>
    <dbReference type="NCBI Taxonomy" id="1296100"/>
    <lineage>
        <taxon>Eukaryota</taxon>
        <taxon>Fungi</taxon>
        <taxon>Dikarya</taxon>
        <taxon>Basidiomycota</taxon>
        <taxon>Agaricomycotina</taxon>
        <taxon>Tremellomycetes</taxon>
        <taxon>Tremellales</taxon>
        <taxon>Cryptococcaceae</taxon>
        <taxon>Kwoniella</taxon>
    </lineage>
</organism>
<reference evidence="2" key="4">
    <citation type="submission" date="2024-02" db="EMBL/GenBank/DDBJ databases">
        <title>Comparative genomics of Cryptococcus and Kwoniella reveals pathogenesis evolution and contrasting modes of karyotype evolution via chromosome fusion or intercentromeric recombination.</title>
        <authorList>
            <person name="Coelho M.A."/>
            <person name="David-Palma M."/>
            <person name="Shea T."/>
            <person name="Bowers K."/>
            <person name="McGinley-Smith S."/>
            <person name="Mohammad A.W."/>
            <person name="Gnirke A."/>
            <person name="Yurkov A.M."/>
            <person name="Nowrousian M."/>
            <person name="Sun S."/>
            <person name="Cuomo C.A."/>
            <person name="Heitman J."/>
        </authorList>
    </citation>
    <scope>NUCLEOTIDE SEQUENCE</scope>
    <source>
        <strain evidence="2">CBS 10118</strain>
    </source>
</reference>
<reference evidence="1" key="3">
    <citation type="submission" date="2014-01" db="EMBL/GenBank/DDBJ databases">
        <title>Evolution of pathogenesis and genome organization in the Tremellales.</title>
        <authorList>
            <person name="Cuomo C."/>
            <person name="Litvintseva A."/>
            <person name="Heitman J."/>
            <person name="Chen Y."/>
            <person name="Sun S."/>
            <person name="Springer D."/>
            <person name="Dromer F."/>
            <person name="Young S."/>
            <person name="Zeng Q."/>
            <person name="Chapman S."/>
            <person name="Gujja S."/>
            <person name="Saif S."/>
            <person name="Birren B."/>
        </authorList>
    </citation>
    <scope>NUCLEOTIDE SEQUENCE</scope>
    <source>
        <strain evidence="1">CBS 10118</strain>
    </source>
</reference>
<protein>
    <submittedName>
        <fullName evidence="1">Uncharacterized protein</fullName>
    </submittedName>
</protein>
<evidence type="ECO:0000313" key="2">
    <source>
        <dbReference type="EMBL" id="WVW79383.1"/>
    </source>
</evidence>
<dbReference type="AlphaFoldDB" id="A0A1B9GC09"/>
<reference evidence="2" key="2">
    <citation type="submission" date="2013-07" db="EMBL/GenBank/DDBJ databases">
        <authorList>
            <consortium name="The Broad Institute Genome Sequencing Platform"/>
            <person name="Cuomo C."/>
            <person name="Litvintseva A."/>
            <person name="Chen Y."/>
            <person name="Heitman J."/>
            <person name="Sun S."/>
            <person name="Springer D."/>
            <person name="Dromer F."/>
            <person name="Young S.K."/>
            <person name="Zeng Q."/>
            <person name="Gargeya S."/>
            <person name="Fitzgerald M."/>
            <person name="Abouelleil A."/>
            <person name="Alvarado L."/>
            <person name="Berlin A.M."/>
            <person name="Chapman S.B."/>
            <person name="Dewar J."/>
            <person name="Goldberg J."/>
            <person name="Griggs A."/>
            <person name="Gujja S."/>
            <person name="Hansen M."/>
            <person name="Howarth C."/>
            <person name="Imamovic A."/>
            <person name="Larimer J."/>
            <person name="McCowan C."/>
            <person name="Murphy C."/>
            <person name="Pearson M."/>
            <person name="Priest M."/>
            <person name="Roberts A."/>
            <person name="Saif S."/>
            <person name="Shea T."/>
            <person name="Sykes S."/>
            <person name="Wortman J."/>
            <person name="Nusbaum C."/>
            <person name="Birren B."/>
        </authorList>
    </citation>
    <scope>NUCLEOTIDE SEQUENCE</scope>
    <source>
        <strain evidence="2">CBS 10118</strain>
    </source>
</reference>
<gene>
    <name evidence="1" type="ORF">I302_00035</name>
    <name evidence="2" type="ORF">I302_101352</name>
</gene>
<reference evidence="1" key="1">
    <citation type="submission" date="2013-07" db="EMBL/GenBank/DDBJ databases">
        <title>The Genome Sequence of Cryptococcus bestiolae CBS10118.</title>
        <authorList>
            <consortium name="The Broad Institute Genome Sequencing Platform"/>
            <person name="Cuomo C."/>
            <person name="Litvintseva A."/>
            <person name="Chen Y."/>
            <person name="Heitman J."/>
            <person name="Sun S."/>
            <person name="Springer D."/>
            <person name="Dromer F."/>
            <person name="Young S.K."/>
            <person name="Zeng Q."/>
            <person name="Gargeya S."/>
            <person name="Fitzgerald M."/>
            <person name="Abouelleil A."/>
            <person name="Alvarado L."/>
            <person name="Berlin A.M."/>
            <person name="Chapman S.B."/>
            <person name="Dewar J."/>
            <person name="Goldberg J."/>
            <person name="Griggs A."/>
            <person name="Gujja S."/>
            <person name="Hansen M."/>
            <person name="Howarth C."/>
            <person name="Imamovic A."/>
            <person name="Larimer J."/>
            <person name="McCowan C."/>
            <person name="Murphy C."/>
            <person name="Pearson M."/>
            <person name="Priest M."/>
            <person name="Roberts A."/>
            <person name="Saif S."/>
            <person name="Shea T."/>
            <person name="Sykes S."/>
            <person name="Wortman J."/>
            <person name="Nusbaum C."/>
            <person name="Birren B."/>
        </authorList>
    </citation>
    <scope>NUCLEOTIDE SEQUENCE [LARGE SCALE GENOMIC DNA]</scope>
    <source>
        <strain evidence="1">CBS 10118</strain>
    </source>
</reference>
<evidence type="ECO:0000313" key="1">
    <source>
        <dbReference type="EMBL" id="OCF28547.1"/>
    </source>
</evidence>
<dbReference type="KEGG" id="kbi:30204434"/>